<feature type="compositionally biased region" description="Acidic residues" evidence="5">
    <location>
        <begin position="378"/>
        <end position="389"/>
    </location>
</feature>
<dbReference type="VEuPathDB" id="FungiDB:AB675_11460"/>
<gene>
    <name evidence="7" type="ORF">AB675_11460</name>
</gene>
<feature type="compositionally biased region" description="Basic and acidic residues" evidence="5">
    <location>
        <begin position="706"/>
        <end position="717"/>
    </location>
</feature>
<feature type="compositionally biased region" description="Acidic residues" evidence="5">
    <location>
        <begin position="419"/>
        <end position="434"/>
    </location>
</feature>
<dbReference type="Proteomes" id="UP000038010">
    <property type="component" value="Unassembled WGS sequence"/>
</dbReference>
<evidence type="ECO:0000256" key="2">
    <source>
        <dbReference type="ARBA" id="ARBA00022771"/>
    </source>
</evidence>
<organism evidence="7 8">
    <name type="scientific">Cyphellophora attinorum</name>
    <dbReference type="NCBI Taxonomy" id="1664694"/>
    <lineage>
        <taxon>Eukaryota</taxon>
        <taxon>Fungi</taxon>
        <taxon>Dikarya</taxon>
        <taxon>Ascomycota</taxon>
        <taxon>Pezizomycotina</taxon>
        <taxon>Eurotiomycetes</taxon>
        <taxon>Chaetothyriomycetidae</taxon>
        <taxon>Chaetothyriales</taxon>
        <taxon>Cyphellophoraceae</taxon>
        <taxon>Cyphellophora</taxon>
    </lineage>
</organism>
<dbReference type="Pfam" id="PF05495">
    <property type="entry name" value="zf-CHY"/>
    <property type="match status" value="1"/>
</dbReference>
<dbReference type="OrthoDB" id="10253329at2759"/>
<feature type="region of interest" description="Disordered" evidence="5">
    <location>
        <begin position="597"/>
        <end position="619"/>
    </location>
</feature>
<feature type="domain" description="CHY-type" evidence="6">
    <location>
        <begin position="622"/>
        <end position="691"/>
    </location>
</feature>
<dbReference type="PROSITE" id="PS51266">
    <property type="entry name" value="ZF_CHY"/>
    <property type="match status" value="1"/>
</dbReference>
<feature type="compositionally biased region" description="Basic residues" evidence="5">
    <location>
        <begin position="718"/>
        <end position="729"/>
    </location>
</feature>
<keyword evidence="3" id="KW-0862">Zinc</keyword>
<feature type="region of interest" description="Disordered" evidence="5">
    <location>
        <begin position="36"/>
        <end position="107"/>
    </location>
</feature>
<dbReference type="GO" id="GO:0008270">
    <property type="term" value="F:zinc ion binding"/>
    <property type="evidence" value="ECO:0007669"/>
    <property type="project" value="UniProtKB-KW"/>
</dbReference>
<dbReference type="InterPro" id="IPR037274">
    <property type="entry name" value="Znf_CHY_sf"/>
</dbReference>
<evidence type="ECO:0000256" key="1">
    <source>
        <dbReference type="ARBA" id="ARBA00022723"/>
    </source>
</evidence>
<feature type="compositionally biased region" description="Low complexity" evidence="5">
    <location>
        <begin position="409"/>
        <end position="418"/>
    </location>
</feature>
<evidence type="ECO:0000259" key="6">
    <source>
        <dbReference type="PROSITE" id="PS51266"/>
    </source>
</evidence>
<evidence type="ECO:0000256" key="5">
    <source>
        <dbReference type="SAM" id="MobiDB-lite"/>
    </source>
</evidence>
<proteinExistence type="predicted"/>
<dbReference type="GeneID" id="28732190"/>
<dbReference type="SUPFAM" id="SSF161219">
    <property type="entry name" value="CHY zinc finger-like"/>
    <property type="match status" value="1"/>
</dbReference>
<dbReference type="EMBL" id="LFJN01000013">
    <property type="protein sequence ID" value="KPI39868.1"/>
    <property type="molecule type" value="Genomic_DNA"/>
</dbReference>
<evidence type="ECO:0000256" key="4">
    <source>
        <dbReference type="PROSITE-ProRule" id="PRU00601"/>
    </source>
</evidence>
<reference evidence="7 8" key="1">
    <citation type="submission" date="2015-06" db="EMBL/GenBank/DDBJ databases">
        <title>Draft genome of the ant-associated black yeast Phialophora attae CBS 131958.</title>
        <authorList>
            <person name="Moreno L.F."/>
            <person name="Stielow B.J."/>
            <person name="de Hoog S."/>
            <person name="Vicente V.A."/>
            <person name="Weiss V.A."/>
            <person name="de Vries M."/>
            <person name="Cruz L.M."/>
            <person name="Souza E.M."/>
        </authorList>
    </citation>
    <scope>NUCLEOTIDE SEQUENCE [LARGE SCALE GENOMIC DNA]</scope>
    <source>
        <strain evidence="7 8">CBS 131958</strain>
    </source>
</reference>
<feature type="region of interest" description="Disordered" evidence="5">
    <location>
        <begin position="358"/>
        <end position="445"/>
    </location>
</feature>
<keyword evidence="1" id="KW-0479">Metal-binding</keyword>
<accession>A0A0N0NM28</accession>
<dbReference type="InterPro" id="IPR008913">
    <property type="entry name" value="Znf_CHY"/>
</dbReference>
<dbReference type="RefSeq" id="XP_017999831.1">
    <property type="nucleotide sequence ID" value="XM_018140309.1"/>
</dbReference>
<feature type="compositionally biased region" description="Low complexity" evidence="5">
    <location>
        <begin position="36"/>
        <end position="47"/>
    </location>
</feature>
<keyword evidence="2 4" id="KW-0863">Zinc-finger</keyword>
<evidence type="ECO:0000313" key="7">
    <source>
        <dbReference type="EMBL" id="KPI39868.1"/>
    </source>
</evidence>
<dbReference type="AlphaFoldDB" id="A0A0N0NM28"/>
<protein>
    <recommendedName>
        <fullName evidence="6">CHY-type domain-containing protein</fullName>
    </recommendedName>
</protein>
<evidence type="ECO:0000313" key="8">
    <source>
        <dbReference type="Proteomes" id="UP000038010"/>
    </source>
</evidence>
<sequence length="735" mass="81210">MATMQPSHESIEPVNSIANNNVLGCRAGDNCRYQHAATTQHQAPAFPQDEHRTQDSNTKQRQHGQRSQKIVARPVPAPQKADPRTFEIGQVVRRFSPKRQDSGEGTTLDFVLKPSDPDFPFELKGGLQCLVTVPASYPQNARPSLKIQNIEMPKGFQINVERGFDDLARELPRKSLLAVLNGLDRRLEQLLTSDKAQTLKITANAPKPDSASKVAISQPIAVAAHQPVTIHRKPSFSKPQKDEARVKRETDTRQLEARMSKLPMYSKSSDGTIYHIPIQVPRASQLPPTLRAVKEVALFVPELYNLEPCTVHLKGVEGQEAEAVEAAFAEYASQEKTSTLMAHVNYLAQNMKTMAAVQTKPSLPQSEPCRDTQAVPVEAEEQPAEDGPTDPDRPHIRAIARPPEWDNQGGESDSSSDYTESDEDGSDSDVDESVDSGGAQIPGSVALTSSDHGIAISFPDLELYGVELLEIASLALTLKCDRCKTLADIANLRPSMAGNTVTVSQSCSKCAYTLTASYRAEPIHANNIRAGYLDLVDCTVQDMLPSSFMPTCSECSTRVNASSGVIAVRGDTTLSVCRECHQKMTFKIPSVKFLRTSSQQQHRAQAPRKGPRENLGITSGTPLPDNGRCAHYRKSYRWFRFSCCNKVYPCDRCHDEKAEPKHINEHANRMICGWCSREQNYRPADCGVCGRSMVAKKGGGFWEGGKGTRDPMRMSRKEPRKYKRVGSKNKAKENR</sequence>
<comment type="caution">
    <text evidence="7">The sequence shown here is derived from an EMBL/GenBank/DDBJ whole genome shotgun (WGS) entry which is preliminary data.</text>
</comment>
<feature type="region of interest" description="Disordered" evidence="5">
    <location>
        <begin position="702"/>
        <end position="735"/>
    </location>
</feature>
<keyword evidence="8" id="KW-1185">Reference proteome</keyword>
<dbReference type="STRING" id="1664694.A0A0N0NM28"/>
<name>A0A0N0NM28_9EURO</name>
<evidence type="ECO:0000256" key="3">
    <source>
        <dbReference type="ARBA" id="ARBA00022833"/>
    </source>
</evidence>